<evidence type="ECO:0000256" key="1">
    <source>
        <dbReference type="ARBA" id="ARBA00004651"/>
    </source>
</evidence>
<keyword evidence="2" id="KW-1003">Cell membrane</keyword>
<keyword evidence="9" id="KW-1185">Reference proteome</keyword>
<feature type="transmembrane region" description="Helical" evidence="6">
    <location>
        <begin position="31"/>
        <end position="57"/>
    </location>
</feature>
<evidence type="ECO:0000256" key="3">
    <source>
        <dbReference type="ARBA" id="ARBA00022692"/>
    </source>
</evidence>
<feature type="transmembrane region" description="Helical" evidence="6">
    <location>
        <begin position="69"/>
        <end position="87"/>
    </location>
</feature>
<dbReference type="PANTHER" id="PTHR36115:SF4">
    <property type="entry name" value="MEMBRANE PROTEIN"/>
    <property type="match status" value="1"/>
</dbReference>
<evidence type="ECO:0000256" key="6">
    <source>
        <dbReference type="SAM" id="Phobius"/>
    </source>
</evidence>
<dbReference type="EMBL" id="JADFTZ010000001">
    <property type="protein sequence ID" value="MBE9576012.1"/>
    <property type="molecule type" value="Genomic_DNA"/>
</dbReference>
<dbReference type="RefSeq" id="WP_194094114.1">
    <property type="nucleotide sequence ID" value="NZ_JADFTZ010000001.1"/>
</dbReference>
<evidence type="ECO:0000259" key="7">
    <source>
        <dbReference type="Pfam" id="PF06271"/>
    </source>
</evidence>
<evidence type="ECO:0000313" key="8">
    <source>
        <dbReference type="EMBL" id="MBE9576012.1"/>
    </source>
</evidence>
<keyword evidence="4 6" id="KW-1133">Transmembrane helix</keyword>
<keyword evidence="3 6" id="KW-0812">Transmembrane</keyword>
<reference evidence="8 9" key="1">
    <citation type="submission" date="2020-10" db="EMBL/GenBank/DDBJ databases">
        <title>The genome sequence of Flavobacterium aquaticum 1Y8A.</title>
        <authorList>
            <person name="Liu Y."/>
        </authorList>
    </citation>
    <scope>NUCLEOTIDE SEQUENCE [LARGE SCALE GENOMIC DNA]</scope>
    <source>
        <strain evidence="8 9">1Y8A</strain>
    </source>
</reference>
<proteinExistence type="predicted"/>
<evidence type="ECO:0000256" key="4">
    <source>
        <dbReference type="ARBA" id="ARBA00022989"/>
    </source>
</evidence>
<comment type="subcellular location">
    <subcellularLocation>
        <location evidence="1">Cell membrane</location>
        <topology evidence="1">Multi-pass membrane protein</topology>
    </subcellularLocation>
</comment>
<dbReference type="InterPro" id="IPR051791">
    <property type="entry name" value="Pra-immunoreactive"/>
</dbReference>
<comment type="caution">
    <text evidence="8">The sequence shown here is derived from an EMBL/GenBank/DDBJ whole genome shotgun (WGS) entry which is preliminary data.</text>
</comment>
<protein>
    <submittedName>
        <fullName evidence="8">RDD family protein</fullName>
    </submittedName>
</protein>
<dbReference type="InterPro" id="IPR010432">
    <property type="entry name" value="RDD"/>
</dbReference>
<dbReference type="PANTHER" id="PTHR36115">
    <property type="entry name" value="PROLINE-RICH ANTIGEN HOMOLOG-RELATED"/>
    <property type="match status" value="1"/>
</dbReference>
<feature type="domain" description="RDD" evidence="7">
    <location>
        <begin position="17"/>
        <end position="130"/>
    </location>
</feature>
<dbReference type="Proteomes" id="UP000656274">
    <property type="component" value="Unassembled WGS sequence"/>
</dbReference>
<accession>A0ABR9WQ53</accession>
<organism evidence="8 9">
    <name type="scientific">Flavobacterium proteolyticum</name>
    <dbReference type="NCBI Taxonomy" id="2911683"/>
    <lineage>
        <taxon>Bacteria</taxon>
        <taxon>Pseudomonadati</taxon>
        <taxon>Bacteroidota</taxon>
        <taxon>Flavobacteriia</taxon>
        <taxon>Flavobacteriales</taxon>
        <taxon>Flavobacteriaceae</taxon>
        <taxon>Flavobacterium</taxon>
    </lineage>
</organism>
<gene>
    <name evidence="8" type="ORF">IM755_04750</name>
</gene>
<keyword evidence="5 6" id="KW-0472">Membrane</keyword>
<evidence type="ECO:0000313" key="9">
    <source>
        <dbReference type="Proteomes" id="UP000656274"/>
    </source>
</evidence>
<evidence type="ECO:0000256" key="2">
    <source>
        <dbReference type="ARBA" id="ARBA00022475"/>
    </source>
</evidence>
<name>A0ABR9WQ53_9FLAO</name>
<evidence type="ECO:0000256" key="5">
    <source>
        <dbReference type="ARBA" id="ARBA00023136"/>
    </source>
</evidence>
<sequence>MEQNQKQQFVVTSNMLASQGQRLGNYFIDLIFQYIIIFLLSLVLGLFAAFFGVDAFLGWAENIGGLGEYLIGIIITVIYYLTAETLFSRTIGKLITKTVVVDINGEKPDGVKILKRTFSRLIPFNHFSFLGGNTRGWHDSLSDTYVVKKELLDERKNQFYELDEIGKNQE</sequence>
<dbReference type="Pfam" id="PF06271">
    <property type="entry name" value="RDD"/>
    <property type="match status" value="1"/>
</dbReference>